<comment type="caution">
    <text evidence="1">The sequence shown here is derived from an EMBL/GenBank/DDBJ whole genome shotgun (WGS) entry which is preliminary data.</text>
</comment>
<proteinExistence type="predicted"/>
<dbReference type="AlphaFoldDB" id="A0A3B9GXK6"/>
<protein>
    <submittedName>
        <fullName evidence="1">Uncharacterized protein</fullName>
    </submittedName>
</protein>
<reference evidence="1 2" key="1">
    <citation type="journal article" date="2018" name="Nat. Biotechnol.">
        <title>A standardized bacterial taxonomy based on genome phylogeny substantially revises the tree of life.</title>
        <authorList>
            <person name="Parks D.H."/>
            <person name="Chuvochina M."/>
            <person name="Waite D.W."/>
            <person name="Rinke C."/>
            <person name="Skarshewski A."/>
            <person name="Chaumeil P.A."/>
            <person name="Hugenholtz P."/>
        </authorList>
    </citation>
    <scope>NUCLEOTIDE SEQUENCE [LARGE SCALE GENOMIC DNA]</scope>
    <source>
        <strain evidence="1">UBA8733</strain>
    </source>
</reference>
<organism evidence="1 2">
    <name type="scientific">Hyphomonas adhaerens</name>
    <dbReference type="NCBI Taxonomy" id="81029"/>
    <lineage>
        <taxon>Bacteria</taxon>
        <taxon>Pseudomonadati</taxon>
        <taxon>Pseudomonadota</taxon>
        <taxon>Alphaproteobacteria</taxon>
        <taxon>Hyphomonadales</taxon>
        <taxon>Hyphomonadaceae</taxon>
        <taxon>Hyphomonas</taxon>
    </lineage>
</organism>
<feature type="non-terminal residue" evidence="1">
    <location>
        <position position="1"/>
    </location>
</feature>
<evidence type="ECO:0000313" key="2">
    <source>
        <dbReference type="Proteomes" id="UP000259610"/>
    </source>
</evidence>
<evidence type="ECO:0000313" key="1">
    <source>
        <dbReference type="EMBL" id="HAE27177.1"/>
    </source>
</evidence>
<dbReference type="EMBL" id="DMAN01000187">
    <property type="protein sequence ID" value="HAE27177.1"/>
    <property type="molecule type" value="Genomic_DNA"/>
</dbReference>
<sequence length="218" mass="24368">PGLPGRFTQSKVFDGRRTLLDKADTEEFPDQKALPEKSARTLVVQLLKRHRDIRYMKLQGRKPPSVLIATLAMQSSGNVQPMLIDELIAVAEALIAALRSNLNVNGKLVVENPFWKEDLISDRWNGPDDVAQYQNSLVQLVSDMQKLKLEQRLSERKDILRRNFGEDVSVRVLKSLEEHRSNQRILGATAVNSTGGIIAAAASQVRAETKKTHYGGET</sequence>
<dbReference type="Proteomes" id="UP000259610">
    <property type="component" value="Unassembled WGS sequence"/>
</dbReference>
<gene>
    <name evidence="1" type="ORF">DCG58_08455</name>
</gene>
<name>A0A3B9GXK6_9PROT</name>
<accession>A0A3B9GXK6</accession>